<keyword evidence="5 9" id="KW-0326">Glycosidase</keyword>
<dbReference type="Gene3D" id="3.30.379.10">
    <property type="entry name" value="Chitobiase/beta-hexosaminidase domain 2-like"/>
    <property type="match status" value="1"/>
</dbReference>
<dbReference type="Pfam" id="PF00728">
    <property type="entry name" value="Glyco_hydro_20"/>
    <property type="match status" value="2"/>
</dbReference>
<dbReference type="AlphaFoldDB" id="A0A1M4EQS1"/>
<feature type="domain" description="Glycoside hydrolase family 20 catalytic" evidence="7">
    <location>
        <begin position="118"/>
        <end position="317"/>
    </location>
</feature>
<evidence type="ECO:0000256" key="3">
    <source>
        <dbReference type="ARBA" id="ARBA00012663"/>
    </source>
</evidence>
<evidence type="ECO:0000259" key="8">
    <source>
        <dbReference type="Pfam" id="PF02838"/>
    </source>
</evidence>
<dbReference type="InterPro" id="IPR015882">
    <property type="entry name" value="HEX_bac_N"/>
</dbReference>
<protein>
    <recommendedName>
        <fullName evidence="3">beta-N-acetylhexosaminidase</fullName>
        <ecNumber evidence="3">3.2.1.52</ecNumber>
    </recommendedName>
</protein>
<feature type="active site" description="Proton donor" evidence="6">
    <location>
        <position position="263"/>
    </location>
</feature>
<reference evidence="9" key="1">
    <citation type="submission" date="2016-04" db="EMBL/GenBank/DDBJ databases">
        <authorList>
            <person name="Evans L.H."/>
            <person name="Alamgir A."/>
            <person name="Owens N."/>
            <person name="Weber N.D."/>
            <person name="Virtaneva K."/>
            <person name="Barbian K."/>
            <person name="Babar A."/>
            <person name="Rosenke K."/>
        </authorList>
    </citation>
    <scope>NUCLEOTIDE SEQUENCE</scope>
    <source>
        <strain evidence="9">Nono1</strain>
    </source>
</reference>
<dbReference type="GO" id="GO:0016020">
    <property type="term" value="C:membrane"/>
    <property type="evidence" value="ECO:0007669"/>
    <property type="project" value="TreeGrafter"/>
</dbReference>
<name>A0A1M4EQS1_9ACTN</name>
<dbReference type="SUPFAM" id="SSF51445">
    <property type="entry name" value="(Trans)glycosidases"/>
    <property type="match status" value="1"/>
</dbReference>
<evidence type="ECO:0000256" key="2">
    <source>
        <dbReference type="ARBA" id="ARBA00006285"/>
    </source>
</evidence>
<evidence type="ECO:0000313" key="9">
    <source>
        <dbReference type="EMBL" id="SBP01186.1"/>
    </source>
</evidence>
<comment type="catalytic activity">
    <reaction evidence="1">
        <text>Hydrolysis of terminal non-reducing N-acetyl-D-hexosamine residues in N-acetyl-beta-D-hexosaminides.</text>
        <dbReference type="EC" id="3.2.1.52"/>
    </reaction>
</comment>
<evidence type="ECO:0000256" key="4">
    <source>
        <dbReference type="ARBA" id="ARBA00022801"/>
    </source>
</evidence>
<dbReference type="Gene3D" id="3.20.20.80">
    <property type="entry name" value="Glycosidases"/>
    <property type="match status" value="1"/>
</dbReference>
<evidence type="ECO:0000256" key="6">
    <source>
        <dbReference type="PIRSR" id="PIRSR625705-1"/>
    </source>
</evidence>
<accession>A0A1M4EQS1</accession>
<evidence type="ECO:0000256" key="1">
    <source>
        <dbReference type="ARBA" id="ARBA00001231"/>
    </source>
</evidence>
<sequence>MHVVPLPRDLSPTGPGALRLGGSPRVAVPSDHLLGLGQVVAGLLEGTAQVGGAAELVLALDETASEGEEYTLVVTEAGATVSAGSAAGLFRGATTVAQLVTPERTVPCVRVSDGPALAWRGLSLDVARHFFPVEQVKRVVDLLALYKFNVLHLHLSDSQAWRLEIGAWPRLTGPERYTHDDYREIVAYAAERFVTVVPELDMPGHVLAAVRAYPELGGLDEPAHPLVPFLDPRAEVVWRFVADVLGEVAALTPGPYLHLGGDEAFGMPEELYTAFVSRALGLARATGKRVVGWQEVSRSGALTPADLVQCWVGDGDAFDAEAARKTAPPRYHPLIDLAARAFEQAPHDVPGAVAAGAAVLASPSRVLYLDRRYAEPSVLPEQNERRERVGFASYRPMTSRQYFAWQPGELVEIPRGARLAGVEAAVWCETVGSFDDLAFLLLPRLAGIAEKAWTERATTWEDYRERVAAHTSWWERLGWGGYYRSAELFPART</sequence>
<dbReference type="SUPFAM" id="SSF55545">
    <property type="entry name" value="beta-N-acetylhexosaminidase-like domain"/>
    <property type="match status" value="1"/>
</dbReference>
<dbReference type="GO" id="GO:0030203">
    <property type="term" value="P:glycosaminoglycan metabolic process"/>
    <property type="evidence" value="ECO:0007669"/>
    <property type="project" value="TreeGrafter"/>
</dbReference>
<dbReference type="GO" id="GO:0005975">
    <property type="term" value="P:carbohydrate metabolic process"/>
    <property type="evidence" value="ECO:0007669"/>
    <property type="project" value="InterPro"/>
</dbReference>
<dbReference type="EMBL" id="LT559118">
    <property type="protein sequence ID" value="SBP01186.1"/>
    <property type="molecule type" value="Genomic_DNA"/>
</dbReference>
<dbReference type="PRINTS" id="PR00738">
    <property type="entry name" value="GLHYDRLASE20"/>
</dbReference>
<dbReference type="RefSeq" id="WP_225269715.1">
    <property type="nucleotide sequence ID" value="NZ_CP084058.1"/>
</dbReference>
<feature type="domain" description="Glycoside hydrolase family 20 catalytic" evidence="7">
    <location>
        <begin position="347"/>
        <end position="455"/>
    </location>
</feature>
<evidence type="ECO:0000259" key="7">
    <source>
        <dbReference type="Pfam" id="PF00728"/>
    </source>
</evidence>
<comment type="similarity">
    <text evidence="2">Belongs to the glycosyl hydrolase 20 family.</text>
</comment>
<evidence type="ECO:0000256" key="5">
    <source>
        <dbReference type="ARBA" id="ARBA00023295"/>
    </source>
</evidence>
<dbReference type="InterPro" id="IPR017853">
    <property type="entry name" value="GH"/>
</dbReference>
<proteinExistence type="inferred from homology"/>
<dbReference type="GO" id="GO:0004563">
    <property type="term" value="F:beta-N-acetylhexosaminidase activity"/>
    <property type="evidence" value="ECO:0007669"/>
    <property type="project" value="UniProtKB-EC"/>
</dbReference>
<gene>
    <name evidence="9" type="ORF">BN4615_P10702</name>
</gene>
<dbReference type="Pfam" id="PF02838">
    <property type="entry name" value="Glyco_hydro_20b"/>
    <property type="match status" value="1"/>
</dbReference>
<dbReference type="InterPro" id="IPR015883">
    <property type="entry name" value="Glyco_hydro_20_cat"/>
</dbReference>
<dbReference type="InterPro" id="IPR029018">
    <property type="entry name" value="Hex-like_dom2"/>
</dbReference>
<dbReference type="PANTHER" id="PTHR22600:SF57">
    <property type="entry name" value="BETA-N-ACETYLHEXOSAMINIDASE"/>
    <property type="match status" value="1"/>
</dbReference>
<dbReference type="EC" id="3.2.1.52" evidence="3"/>
<feature type="domain" description="Beta-hexosaminidase bacterial type N-terminal" evidence="8">
    <location>
        <begin position="2"/>
        <end position="113"/>
    </location>
</feature>
<dbReference type="InterPro" id="IPR025705">
    <property type="entry name" value="Beta_hexosaminidase_sua/sub"/>
</dbReference>
<organism evidence="9">
    <name type="scientific">Nonomuraea gerenzanensis</name>
    <dbReference type="NCBI Taxonomy" id="93944"/>
    <lineage>
        <taxon>Bacteria</taxon>
        <taxon>Bacillati</taxon>
        <taxon>Actinomycetota</taxon>
        <taxon>Actinomycetes</taxon>
        <taxon>Streptosporangiales</taxon>
        <taxon>Streptosporangiaceae</taxon>
        <taxon>Nonomuraea</taxon>
    </lineage>
</organism>
<dbReference type="PANTHER" id="PTHR22600">
    <property type="entry name" value="BETA-HEXOSAMINIDASE"/>
    <property type="match status" value="1"/>
</dbReference>
<keyword evidence="4 9" id="KW-0378">Hydrolase</keyword>